<dbReference type="InterPro" id="IPR007263">
    <property type="entry name" value="DCC1-like"/>
</dbReference>
<proteinExistence type="predicted"/>
<protein>
    <submittedName>
        <fullName evidence="2">DCC1-like thiol-disulfide oxidoreductase family protein</fullName>
    </submittedName>
</protein>
<reference evidence="3" key="1">
    <citation type="submission" date="2023-08" db="EMBL/GenBank/DDBJ databases">
        <title>Rhodospirillaceae gen. nov., a novel taxon isolated from the Yangtze River Yuezi River estuary sludge.</title>
        <authorList>
            <person name="Ruan L."/>
        </authorList>
    </citation>
    <scope>NUCLEOTIDE SEQUENCE [LARGE SCALE GENOMIC DNA]</scope>
    <source>
        <strain evidence="3">R-7</strain>
    </source>
</reference>
<keyword evidence="1" id="KW-0472">Membrane</keyword>
<evidence type="ECO:0000313" key="2">
    <source>
        <dbReference type="EMBL" id="MDQ7249476.1"/>
    </source>
</evidence>
<evidence type="ECO:0000256" key="1">
    <source>
        <dbReference type="SAM" id="Phobius"/>
    </source>
</evidence>
<dbReference type="PANTHER" id="PTHR33639">
    <property type="entry name" value="THIOL-DISULFIDE OXIDOREDUCTASE DCC"/>
    <property type="match status" value="1"/>
</dbReference>
<organism evidence="2 3">
    <name type="scientific">Dongia sedimenti</name>
    <dbReference type="NCBI Taxonomy" id="3064282"/>
    <lineage>
        <taxon>Bacteria</taxon>
        <taxon>Pseudomonadati</taxon>
        <taxon>Pseudomonadota</taxon>
        <taxon>Alphaproteobacteria</taxon>
        <taxon>Rhodospirillales</taxon>
        <taxon>Dongiaceae</taxon>
        <taxon>Dongia</taxon>
    </lineage>
</organism>
<dbReference type="Proteomes" id="UP001230156">
    <property type="component" value="Unassembled WGS sequence"/>
</dbReference>
<keyword evidence="3" id="KW-1185">Reference proteome</keyword>
<name>A0ABU0YR68_9PROT</name>
<dbReference type="PANTHER" id="PTHR33639:SF2">
    <property type="entry name" value="DUF393 DOMAIN-CONTAINING PROTEIN"/>
    <property type="match status" value="1"/>
</dbReference>
<keyword evidence="1" id="KW-0812">Transmembrane</keyword>
<dbReference type="Pfam" id="PF04134">
    <property type="entry name" value="DCC1-like"/>
    <property type="match status" value="1"/>
</dbReference>
<evidence type="ECO:0000313" key="3">
    <source>
        <dbReference type="Proteomes" id="UP001230156"/>
    </source>
</evidence>
<comment type="caution">
    <text evidence="2">The sequence shown here is derived from an EMBL/GenBank/DDBJ whole genome shotgun (WGS) entry which is preliminary data.</text>
</comment>
<accession>A0ABU0YR68</accession>
<gene>
    <name evidence="2" type="ORF">Q8A70_17445</name>
</gene>
<feature type="transmembrane region" description="Helical" evidence="1">
    <location>
        <begin position="20"/>
        <end position="42"/>
    </location>
</feature>
<dbReference type="InterPro" id="IPR052927">
    <property type="entry name" value="DCC_oxidoreductase"/>
</dbReference>
<sequence length="151" mass="17426">MPPPRPISAADLAAANLSDLRHPLIVFDGICHLCTGFVRFVIRRDHAALFRFLPAQSPRGEALYARLGLKSGDWDSNLLVMNGRVTTELDAFIEITRRFGGLWRAMPILYAIPRPLRDWLYTRIARNRYRWFGKRDVCYLPTPELAVRFLE</sequence>
<dbReference type="RefSeq" id="WP_379957489.1">
    <property type="nucleotide sequence ID" value="NZ_JAUYVI010000005.1"/>
</dbReference>
<keyword evidence="1" id="KW-1133">Transmembrane helix</keyword>
<dbReference type="EMBL" id="JAUYVI010000005">
    <property type="protein sequence ID" value="MDQ7249476.1"/>
    <property type="molecule type" value="Genomic_DNA"/>
</dbReference>